<feature type="transmembrane region" description="Helical" evidence="1">
    <location>
        <begin position="148"/>
        <end position="167"/>
    </location>
</feature>
<dbReference type="Gene3D" id="3.40.720.10">
    <property type="entry name" value="Alkaline Phosphatase, subunit A"/>
    <property type="match status" value="1"/>
</dbReference>
<feature type="domain" description="Inner membrane protein YejM N-terminal" evidence="2">
    <location>
        <begin position="20"/>
        <end position="261"/>
    </location>
</feature>
<feature type="transmembrane region" description="Helical" evidence="1">
    <location>
        <begin position="179"/>
        <end position="200"/>
    </location>
</feature>
<accession>A0ABV6C9E8</accession>
<organism evidence="3 4">
    <name type="scientific">Thorsellia kenyensis</name>
    <dbReference type="NCBI Taxonomy" id="1549888"/>
    <lineage>
        <taxon>Bacteria</taxon>
        <taxon>Pseudomonadati</taxon>
        <taxon>Pseudomonadota</taxon>
        <taxon>Gammaproteobacteria</taxon>
        <taxon>Enterobacterales</taxon>
        <taxon>Thorselliaceae</taxon>
        <taxon>Thorsellia</taxon>
    </lineage>
</organism>
<proteinExistence type="predicted"/>
<keyword evidence="1" id="KW-1133">Transmembrane helix</keyword>
<dbReference type="InterPro" id="IPR012159">
    <property type="entry name" value="YejM-like"/>
</dbReference>
<keyword evidence="4" id="KW-1185">Reference proteome</keyword>
<comment type="caution">
    <text evidence="3">The sequence shown here is derived from an EMBL/GenBank/DDBJ whole genome shotgun (WGS) entry which is preliminary data.</text>
</comment>
<dbReference type="Proteomes" id="UP001589758">
    <property type="component" value="Unassembled WGS sequence"/>
</dbReference>
<name>A0ABV6C9E8_9GAMM</name>
<feature type="transmembrane region" description="Helical" evidence="1">
    <location>
        <begin position="61"/>
        <end position="84"/>
    </location>
</feature>
<sequence>MKLSFLKHKENLQRKNNHDELRYQIVSWGHWFALFNILFAVILASRYLFIMDWPNTLGGRVYAMVSLLGHFSFLVFISYLLFIFPLSFILRNPKTIRIIAISLATIALTVMLVDQQVYLSVNLHLNSLVWALLIEPSYNVTTHEWQRFFAFMPIIFLIQLLFANWSWLKLRSLQRQRWVIWLSTLFIFCFMATHFVFAWADANFYRPITMQKANYPLSYPMTARSFLSQYGFFDEKSYESRLVEEGDPTLHKVNYPLTPMALDEKASGYSIVLVVFDELTQETIDKLPGLNKFKEMNFSFNNHYSFKEPLFALEYGISPIYKEAILRDKLPSMFSQALEQRGYFQLHYDMGFGTEKGLTRFGHEPQNIKTLGALVDILNRDVSTILDKKVLHAKMTDLNQSKQTMPFFVTMLLSSQKTLYSPDKWQTLLAKINEFNNNTVVIITAKSTSDGKKNEHSPLKVPLMVKWPEVSLEIPVDKVTTHQDIVVTLLKRALRVTNLTDDFSQGEDLFINTQHNPFWVDGRVDNMIVQNPEGSVILNARSVKLFNNHTDEVSEIRVQDSASVKNEKIAEDSDFKKKQLGLVLQALFDLQRFWSD</sequence>
<dbReference type="PIRSF" id="PIRSF004950">
    <property type="entry name" value="Mmb_sulf_HI0842"/>
    <property type="match status" value="1"/>
</dbReference>
<gene>
    <name evidence="3" type="ORF">ACFFIT_01155</name>
</gene>
<dbReference type="InterPro" id="IPR024588">
    <property type="entry name" value="YejM_N"/>
</dbReference>
<dbReference type="SUPFAM" id="SSF53649">
    <property type="entry name" value="Alkaline phosphatase-like"/>
    <property type="match status" value="1"/>
</dbReference>
<feature type="transmembrane region" description="Helical" evidence="1">
    <location>
        <begin position="21"/>
        <end position="49"/>
    </location>
</feature>
<dbReference type="InterPro" id="IPR017850">
    <property type="entry name" value="Alkaline_phosphatase_core_sf"/>
</dbReference>
<evidence type="ECO:0000256" key="1">
    <source>
        <dbReference type="SAM" id="Phobius"/>
    </source>
</evidence>
<keyword evidence="1" id="KW-0472">Membrane</keyword>
<protein>
    <submittedName>
        <fullName evidence="3">DUF3413 domain-containing protein</fullName>
    </submittedName>
</protein>
<reference evidence="3 4" key="1">
    <citation type="submission" date="2024-09" db="EMBL/GenBank/DDBJ databases">
        <authorList>
            <person name="Sun Q."/>
            <person name="Mori K."/>
        </authorList>
    </citation>
    <scope>NUCLEOTIDE SEQUENCE [LARGE SCALE GENOMIC DNA]</scope>
    <source>
        <strain evidence="3 4">CCM 8545</strain>
    </source>
</reference>
<dbReference type="Pfam" id="PF11893">
    <property type="entry name" value="DUF3413"/>
    <property type="match status" value="1"/>
</dbReference>
<dbReference type="RefSeq" id="WP_385875608.1">
    <property type="nucleotide sequence ID" value="NZ_JBHLXE010000013.1"/>
</dbReference>
<dbReference type="EMBL" id="JBHLXE010000013">
    <property type="protein sequence ID" value="MFC0178720.1"/>
    <property type="molecule type" value="Genomic_DNA"/>
</dbReference>
<keyword evidence="1" id="KW-0812">Transmembrane</keyword>
<evidence type="ECO:0000313" key="4">
    <source>
        <dbReference type="Proteomes" id="UP001589758"/>
    </source>
</evidence>
<feature type="transmembrane region" description="Helical" evidence="1">
    <location>
        <begin position="96"/>
        <end position="113"/>
    </location>
</feature>
<evidence type="ECO:0000313" key="3">
    <source>
        <dbReference type="EMBL" id="MFC0178720.1"/>
    </source>
</evidence>
<evidence type="ECO:0000259" key="2">
    <source>
        <dbReference type="Pfam" id="PF11893"/>
    </source>
</evidence>